<dbReference type="GO" id="GO:0005199">
    <property type="term" value="F:structural constituent of cell wall"/>
    <property type="evidence" value="ECO:0007669"/>
    <property type="project" value="InterPro"/>
</dbReference>
<dbReference type="PROSITE" id="PS50256">
    <property type="entry name" value="PIR_REPEAT_2"/>
    <property type="match status" value="1"/>
</dbReference>
<evidence type="ECO:0000256" key="3">
    <source>
        <dbReference type="SAM" id="SignalP"/>
    </source>
</evidence>
<feature type="compositionally biased region" description="Gly residues" evidence="2">
    <location>
        <begin position="162"/>
        <end position="173"/>
    </location>
</feature>
<feature type="chain" id="PRO_5004109838" evidence="3">
    <location>
        <begin position="20"/>
        <end position="278"/>
    </location>
</feature>
<feature type="region of interest" description="Disordered" evidence="2">
    <location>
        <begin position="127"/>
        <end position="190"/>
    </location>
</feature>
<feature type="compositionally biased region" description="Low complexity" evidence="2">
    <location>
        <begin position="44"/>
        <end position="55"/>
    </location>
</feature>
<dbReference type="Proteomes" id="UP000016933">
    <property type="component" value="Unassembled WGS sequence"/>
</dbReference>
<sequence length="278" mass="26262">MSNMKVASAIIALAGVAAAQHAVSQIHNTADGQIQAATTAVTGDSVSLGSDSSGPSGSGSDSGNGSDSGSNAAAQPTYAAVSSAGQAAAPSYAFGQESGVAGQGAAGAGGAAATGAVVTQIDDGQIQAPTSAAGGSESGAQPSSEAGLESGAGASSSSTGSGSSGSTGSGSFGSGPSSGASANGTGSGAYPSTSVTPYTGAGVKVAASGVAILAGIAAVFAITSSVAHGMVLNEENGIMSVWSIHRWQSKENAASEKRDPRHTLPVLTLHGYRFPPTQ</sequence>
<keyword evidence="5" id="KW-1185">Reference proteome</keyword>
<feature type="region of interest" description="Disordered" evidence="2">
    <location>
        <begin position="44"/>
        <end position="74"/>
    </location>
</feature>
<feature type="compositionally biased region" description="Low complexity" evidence="2">
    <location>
        <begin position="174"/>
        <end position="184"/>
    </location>
</feature>
<evidence type="ECO:0000256" key="2">
    <source>
        <dbReference type="SAM" id="MobiDB-lite"/>
    </source>
</evidence>
<dbReference type="eggNOG" id="ENOG502R2KA">
    <property type="taxonomic scope" value="Eukaryota"/>
</dbReference>
<evidence type="ECO:0000313" key="5">
    <source>
        <dbReference type="Proteomes" id="UP000016933"/>
    </source>
</evidence>
<gene>
    <name evidence="4" type="ORF">DOTSEDRAFT_37064</name>
</gene>
<feature type="signal peptide" evidence="3">
    <location>
        <begin position="1"/>
        <end position="19"/>
    </location>
</feature>
<dbReference type="Pfam" id="PF00399">
    <property type="entry name" value="PIR"/>
    <property type="match status" value="1"/>
</dbReference>
<reference evidence="5" key="1">
    <citation type="journal article" date="2012" name="PLoS Genet.">
        <title>The genomes of the fungal plant pathogens Cladosporium fulvum and Dothistroma septosporum reveal adaptation to different hosts and lifestyles but also signatures of common ancestry.</title>
        <authorList>
            <person name="de Wit P.J.G.M."/>
            <person name="van der Burgt A."/>
            <person name="Oekmen B."/>
            <person name="Stergiopoulos I."/>
            <person name="Abd-Elsalam K.A."/>
            <person name="Aerts A.L."/>
            <person name="Bahkali A.H."/>
            <person name="Beenen H.G."/>
            <person name="Chettri P."/>
            <person name="Cox M.P."/>
            <person name="Datema E."/>
            <person name="de Vries R.P."/>
            <person name="Dhillon B."/>
            <person name="Ganley A.R."/>
            <person name="Griffiths S.A."/>
            <person name="Guo Y."/>
            <person name="Hamelin R.C."/>
            <person name="Henrissat B."/>
            <person name="Kabir M.S."/>
            <person name="Jashni M.K."/>
            <person name="Kema G."/>
            <person name="Klaubauf S."/>
            <person name="Lapidus A."/>
            <person name="Levasseur A."/>
            <person name="Lindquist E."/>
            <person name="Mehrabi R."/>
            <person name="Ohm R.A."/>
            <person name="Owen T.J."/>
            <person name="Salamov A."/>
            <person name="Schwelm A."/>
            <person name="Schijlen E."/>
            <person name="Sun H."/>
            <person name="van den Burg H.A."/>
            <person name="van Ham R.C.H.J."/>
            <person name="Zhang S."/>
            <person name="Goodwin S.B."/>
            <person name="Grigoriev I.V."/>
            <person name="Collemare J."/>
            <person name="Bradshaw R.E."/>
        </authorList>
    </citation>
    <scope>NUCLEOTIDE SEQUENCE [LARGE SCALE GENOMIC DNA]</scope>
    <source>
        <strain evidence="5">NZE10 / CBS 128990</strain>
    </source>
</reference>
<evidence type="ECO:0000313" key="4">
    <source>
        <dbReference type="EMBL" id="EME41725.1"/>
    </source>
</evidence>
<organism evidence="4 5">
    <name type="scientific">Dothistroma septosporum (strain NZE10 / CBS 128990)</name>
    <name type="common">Red band needle blight fungus</name>
    <name type="synonym">Mycosphaerella pini</name>
    <dbReference type="NCBI Taxonomy" id="675120"/>
    <lineage>
        <taxon>Eukaryota</taxon>
        <taxon>Fungi</taxon>
        <taxon>Dikarya</taxon>
        <taxon>Ascomycota</taxon>
        <taxon>Pezizomycotina</taxon>
        <taxon>Dothideomycetes</taxon>
        <taxon>Dothideomycetidae</taxon>
        <taxon>Mycosphaerellales</taxon>
        <taxon>Mycosphaerellaceae</taxon>
        <taxon>Dothistroma</taxon>
    </lineage>
</organism>
<dbReference type="InterPro" id="IPR000420">
    <property type="entry name" value="Yeast_PIR_rpt"/>
</dbReference>
<proteinExistence type="predicted"/>
<reference evidence="4 5" key="2">
    <citation type="journal article" date="2012" name="PLoS Pathog.">
        <title>Diverse lifestyles and strategies of plant pathogenesis encoded in the genomes of eighteen Dothideomycetes fungi.</title>
        <authorList>
            <person name="Ohm R.A."/>
            <person name="Feau N."/>
            <person name="Henrissat B."/>
            <person name="Schoch C.L."/>
            <person name="Horwitz B.A."/>
            <person name="Barry K.W."/>
            <person name="Condon B.J."/>
            <person name="Copeland A.C."/>
            <person name="Dhillon B."/>
            <person name="Glaser F."/>
            <person name="Hesse C.N."/>
            <person name="Kosti I."/>
            <person name="LaButti K."/>
            <person name="Lindquist E.A."/>
            <person name="Lucas S."/>
            <person name="Salamov A.A."/>
            <person name="Bradshaw R.E."/>
            <person name="Ciuffetti L."/>
            <person name="Hamelin R.C."/>
            <person name="Kema G.H.J."/>
            <person name="Lawrence C."/>
            <person name="Scott J.A."/>
            <person name="Spatafora J.W."/>
            <person name="Turgeon B.G."/>
            <person name="de Wit P.J.G.M."/>
            <person name="Zhong S."/>
            <person name="Goodwin S.B."/>
            <person name="Grigoriev I.V."/>
        </authorList>
    </citation>
    <scope>NUCLEOTIDE SEQUENCE [LARGE SCALE GENOMIC DNA]</scope>
    <source>
        <strain evidence="5">NZE10 / CBS 128990</strain>
    </source>
</reference>
<feature type="compositionally biased region" description="Low complexity" evidence="2">
    <location>
        <begin position="143"/>
        <end position="161"/>
    </location>
</feature>
<name>N1PJL5_DOTSN</name>
<dbReference type="HOGENOM" id="CLU_1001239_0_0_1"/>
<accession>N1PJL5</accession>
<keyword evidence="1 3" id="KW-0732">Signal</keyword>
<dbReference type="EMBL" id="KB446542">
    <property type="protein sequence ID" value="EME41725.1"/>
    <property type="molecule type" value="Genomic_DNA"/>
</dbReference>
<dbReference type="AlphaFoldDB" id="N1PJL5"/>
<evidence type="ECO:0000256" key="1">
    <source>
        <dbReference type="ARBA" id="ARBA00022729"/>
    </source>
</evidence>
<protein>
    <submittedName>
        <fullName evidence="4">Uncharacterized protein</fullName>
    </submittedName>
</protein>